<dbReference type="PANTHER" id="PTHR46268:SF6">
    <property type="entry name" value="UNIVERSAL STRESS PROTEIN UP12"/>
    <property type="match status" value="1"/>
</dbReference>
<organism evidence="3 4">
    <name type="scientific">Natrinema soli</name>
    <dbReference type="NCBI Taxonomy" id="1930624"/>
    <lineage>
        <taxon>Archaea</taxon>
        <taxon>Methanobacteriati</taxon>
        <taxon>Methanobacteriota</taxon>
        <taxon>Stenosarchaea group</taxon>
        <taxon>Halobacteria</taxon>
        <taxon>Halobacteriales</taxon>
        <taxon>Natrialbaceae</taxon>
        <taxon>Natrinema</taxon>
    </lineage>
</organism>
<accession>A0ABD5SQH4</accession>
<dbReference type="CDD" id="cd00293">
    <property type="entry name" value="USP-like"/>
    <property type="match status" value="1"/>
</dbReference>
<dbReference type="InterPro" id="IPR006015">
    <property type="entry name" value="Universal_stress_UspA"/>
</dbReference>
<feature type="domain" description="UspA" evidence="2">
    <location>
        <begin position="19"/>
        <end position="167"/>
    </location>
</feature>
<gene>
    <name evidence="3" type="ORF">ACFQE6_18065</name>
</gene>
<dbReference type="RefSeq" id="WP_273739765.1">
    <property type="nucleotide sequence ID" value="NZ_JAQIVI010000297.1"/>
</dbReference>
<dbReference type="PANTHER" id="PTHR46268">
    <property type="entry name" value="STRESS RESPONSE PROTEIN NHAX"/>
    <property type="match status" value="1"/>
</dbReference>
<comment type="similarity">
    <text evidence="1">Belongs to the universal stress protein A family.</text>
</comment>
<keyword evidence="4" id="KW-1185">Reference proteome</keyword>
<evidence type="ECO:0000313" key="3">
    <source>
        <dbReference type="EMBL" id="MFC6766820.1"/>
    </source>
</evidence>
<dbReference type="InterPro" id="IPR014729">
    <property type="entry name" value="Rossmann-like_a/b/a_fold"/>
</dbReference>
<sequence>MIDTHTDDDGVSGMNNSAYSRILVPTDGSELARRALEEARTIAGLTDATIHVMYVVDDAAIAEPATDASLNEVSLDADVHRLFDRFEAVGEHAIGDIRATAAERGVDIVTAVRRGNPDEEILTYVDEQDIDLIVMGTHGRRGVQRYLLGSTTERVLRRATTPVLAVHEQNDET</sequence>
<dbReference type="Proteomes" id="UP001596383">
    <property type="component" value="Unassembled WGS sequence"/>
</dbReference>
<name>A0ABD5SQH4_9EURY</name>
<reference evidence="3 4" key="1">
    <citation type="journal article" date="2019" name="Int. J. Syst. Evol. Microbiol.">
        <title>The Global Catalogue of Microorganisms (GCM) 10K type strain sequencing project: providing services to taxonomists for standard genome sequencing and annotation.</title>
        <authorList>
            <consortium name="The Broad Institute Genomics Platform"/>
            <consortium name="The Broad Institute Genome Sequencing Center for Infectious Disease"/>
            <person name="Wu L."/>
            <person name="Ma J."/>
        </authorList>
    </citation>
    <scope>NUCLEOTIDE SEQUENCE [LARGE SCALE GENOMIC DNA]</scope>
    <source>
        <strain evidence="3 4">LMG 29247</strain>
    </source>
</reference>
<dbReference type="SUPFAM" id="SSF52402">
    <property type="entry name" value="Adenine nucleotide alpha hydrolases-like"/>
    <property type="match status" value="1"/>
</dbReference>
<protein>
    <submittedName>
        <fullName evidence="3">Universal stress protein</fullName>
    </submittedName>
</protein>
<dbReference type="AlphaFoldDB" id="A0ABD5SQH4"/>
<dbReference type="Gene3D" id="3.40.50.620">
    <property type="entry name" value="HUPs"/>
    <property type="match status" value="1"/>
</dbReference>
<dbReference type="Pfam" id="PF00582">
    <property type="entry name" value="Usp"/>
    <property type="match status" value="1"/>
</dbReference>
<proteinExistence type="inferred from homology"/>
<comment type="caution">
    <text evidence="3">The sequence shown here is derived from an EMBL/GenBank/DDBJ whole genome shotgun (WGS) entry which is preliminary data.</text>
</comment>
<dbReference type="PRINTS" id="PR01438">
    <property type="entry name" value="UNVRSLSTRESS"/>
</dbReference>
<evidence type="ECO:0000256" key="1">
    <source>
        <dbReference type="ARBA" id="ARBA00008791"/>
    </source>
</evidence>
<evidence type="ECO:0000259" key="2">
    <source>
        <dbReference type="Pfam" id="PF00582"/>
    </source>
</evidence>
<dbReference type="InterPro" id="IPR006016">
    <property type="entry name" value="UspA"/>
</dbReference>
<evidence type="ECO:0000313" key="4">
    <source>
        <dbReference type="Proteomes" id="UP001596383"/>
    </source>
</evidence>
<dbReference type="EMBL" id="JBHSWV010000297">
    <property type="protein sequence ID" value="MFC6766820.1"/>
    <property type="molecule type" value="Genomic_DNA"/>
</dbReference>